<evidence type="ECO:0000256" key="1">
    <source>
        <dbReference type="SAM" id="MobiDB-lite"/>
    </source>
</evidence>
<dbReference type="AlphaFoldDB" id="A0AAV4YBN4"/>
<comment type="caution">
    <text evidence="2">The sequence shown here is derived from an EMBL/GenBank/DDBJ whole genome shotgun (WGS) entry which is preliminary data.</text>
</comment>
<evidence type="ECO:0000313" key="3">
    <source>
        <dbReference type="Proteomes" id="UP001054945"/>
    </source>
</evidence>
<reference evidence="2 3" key="1">
    <citation type="submission" date="2021-06" db="EMBL/GenBank/DDBJ databases">
        <title>Caerostris extrusa draft genome.</title>
        <authorList>
            <person name="Kono N."/>
            <person name="Arakawa K."/>
        </authorList>
    </citation>
    <scope>NUCLEOTIDE SEQUENCE [LARGE SCALE GENOMIC DNA]</scope>
</reference>
<gene>
    <name evidence="2" type="ORF">CEXT_191391</name>
</gene>
<evidence type="ECO:0000313" key="2">
    <source>
        <dbReference type="EMBL" id="GIZ03610.1"/>
    </source>
</evidence>
<proteinExistence type="predicted"/>
<organism evidence="2 3">
    <name type="scientific">Caerostris extrusa</name>
    <name type="common">Bark spider</name>
    <name type="synonym">Caerostris bankana</name>
    <dbReference type="NCBI Taxonomy" id="172846"/>
    <lineage>
        <taxon>Eukaryota</taxon>
        <taxon>Metazoa</taxon>
        <taxon>Ecdysozoa</taxon>
        <taxon>Arthropoda</taxon>
        <taxon>Chelicerata</taxon>
        <taxon>Arachnida</taxon>
        <taxon>Araneae</taxon>
        <taxon>Araneomorphae</taxon>
        <taxon>Entelegynae</taxon>
        <taxon>Araneoidea</taxon>
        <taxon>Araneidae</taxon>
        <taxon>Caerostris</taxon>
    </lineage>
</organism>
<dbReference type="Proteomes" id="UP001054945">
    <property type="component" value="Unassembled WGS sequence"/>
</dbReference>
<accession>A0AAV4YBN4</accession>
<name>A0AAV4YBN4_CAEEX</name>
<dbReference type="EMBL" id="BPLR01001629">
    <property type="protein sequence ID" value="GIZ03610.1"/>
    <property type="molecule type" value="Genomic_DNA"/>
</dbReference>
<feature type="region of interest" description="Disordered" evidence="1">
    <location>
        <begin position="42"/>
        <end position="67"/>
    </location>
</feature>
<keyword evidence="3" id="KW-1185">Reference proteome</keyword>
<protein>
    <submittedName>
        <fullName evidence="2">Uncharacterized protein</fullName>
    </submittedName>
</protein>
<sequence>MYQELNMTPTGSIFALMECDDNQWLPLTTRPIYGQRALCRKHPVTPTSKSKLPSWRKGNPRNESRGK</sequence>